<dbReference type="EMBL" id="JAVRQU010000024">
    <property type="protein sequence ID" value="KAK5690541.1"/>
    <property type="molecule type" value="Genomic_DNA"/>
</dbReference>
<feature type="compositionally biased region" description="Basic residues" evidence="1">
    <location>
        <begin position="1"/>
        <end position="22"/>
    </location>
</feature>
<protein>
    <submittedName>
        <fullName evidence="2">Uncharacterized protein</fullName>
    </submittedName>
</protein>
<dbReference type="AlphaFoldDB" id="A0AAN7VR99"/>
<comment type="caution">
    <text evidence="2">The sequence shown here is derived from an EMBL/GenBank/DDBJ whole genome shotgun (WGS) entry which is preliminary data.</text>
</comment>
<accession>A0AAN7VR99</accession>
<evidence type="ECO:0000256" key="1">
    <source>
        <dbReference type="SAM" id="MobiDB-lite"/>
    </source>
</evidence>
<feature type="region of interest" description="Disordered" evidence="1">
    <location>
        <begin position="1"/>
        <end position="24"/>
    </location>
</feature>
<organism evidence="2 3">
    <name type="scientific">Elasticomyces elasticus</name>
    <dbReference type="NCBI Taxonomy" id="574655"/>
    <lineage>
        <taxon>Eukaryota</taxon>
        <taxon>Fungi</taxon>
        <taxon>Dikarya</taxon>
        <taxon>Ascomycota</taxon>
        <taxon>Pezizomycotina</taxon>
        <taxon>Dothideomycetes</taxon>
        <taxon>Dothideomycetidae</taxon>
        <taxon>Mycosphaerellales</taxon>
        <taxon>Teratosphaeriaceae</taxon>
        <taxon>Elasticomyces</taxon>
    </lineage>
</organism>
<gene>
    <name evidence="2" type="ORF">LTR97_012094</name>
</gene>
<proteinExistence type="predicted"/>
<evidence type="ECO:0000313" key="3">
    <source>
        <dbReference type="Proteomes" id="UP001310594"/>
    </source>
</evidence>
<evidence type="ECO:0000313" key="2">
    <source>
        <dbReference type="EMBL" id="KAK5690541.1"/>
    </source>
</evidence>
<reference evidence="2" key="1">
    <citation type="submission" date="2023-08" db="EMBL/GenBank/DDBJ databases">
        <title>Black Yeasts Isolated from many extreme environments.</title>
        <authorList>
            <person name="Coleine C."/>
            <person name="Stajich J.E."/>
            <person name="Selbmann L."/>
        </authorList>
    </citation>
    <scope>NUCLEOTIDE SEQUENCE</scope>
    <source>
        <strain evidence="2">CCFEE 5810</strain>
    </source>
</reference>
<sequence length="259" mass="29441">MSRANRAARRRGSKKAQRRREKAAHLERIARGEVISNKTRKKLNAERRQAEQHQAAVARRAAVARARRLGPLLFWLPAELNNDIYEMVLLQRNPVHSLQVNRDLRVPALLQVSQQVRHETLKIWFEGNGFHYTVRDCNAGVMVAWERHCRSLGLYEIKAELMIVGKPNWANLRKWCKAICLEGVRGACPEGCLTACGEECLATRQGSSGDYQTEARHTVIISATDIACQFFGKPSSWKNCRAVLKHLRAAVCTYDGDWI</sequence>
<dbReference type="Proteomes" id="UP001310594">
    <property type="component" value="Unassembled WGS sequence"/>
</dbReference>
<name>A0AAN7VR99_9PEZI</name>